<feature type="signal peptide" evidence="13">
    <location>
        <begin position="1"/>
        <end position="22"/>
    </location>
</feature>
<evidence type="ECO:0000256" key="2">
    <source>
        <dbReference type="ARBA" id="ARBA00008455"/>
    </source>
</evidence>
<dbReference type="SMART" id="SM00645">
    <property type="entry name" value="Pept_C1"/>
    <property type="match status" value="1"/>
</dbReference>
<dbReference type="Gene3D" id="3.90.70.10">
    <property type="entry name" value="Cysteine proteinases"/>
    <property type="match status" value="1"/>
</dbReference>
<keyword evidence="16" id="KW-1185">Reference proteome</keyword>
<evidence type="ECO:0000256" key="3">
    <source>
        <dbReference type="ARBA" id="ARBA00011610"/>
    </source>
</evidence>
<comment type="cofactor">
    <cofactor evidence="1">
        <name>chloride</name>
        <dbReference type="ChEBI" id="CHEBI:17996"/>
    </cofactor>
</comment>
<dbReference type="EMBL" id="JARQWQ010000004">
    <property type="protein sequence ID" value="KAK2572543.1"/>
    <property type="molecule type" value="Genomic_DNA"/>
</dbReference>
<comment type="caution">
    <text evidence="15">The sequence shown here is derived from an EMBL/GenBank/DDBJ whole genome shotgun (WGS) entry which is preliminary data.</text>
</comment>
<dbReference type="InterPro" id="IPR000668">
    <property type="entry name" value="Peptidase_C1A_C"/>
</dbReference>
<evidence type="ECO:0000256" key="5">
    <source>
        <dbReference type="ARBA" id="ARBA00022670"/>
    </source>
</evidence>
<dbReference type="InterPro" id="IPR038765">
    <property type="entry name" value="Papain-like_cys_pep_sf"/>
</dbReference>
<keyword evidence="7" id="KW-0788">Thiol protease</keyword>
<gene>
    <name evidence="15" type="ORF">P5673_002803</name>
</gene>
<evidence type="ECO:0000259" key="14">
    <source>
        <dbReference type="SMART" id="SM00645"/>
    </source>
</evidence>
<evidence type="ECO:0000256" key="10">
    <source>
        <dbReference type="ARBA" id="ARBA00030778"/>
    </source>
</evidence>
<evidence type="ECO:0000313" key="16">
    <source>
        <dbReference type="Proteomes" id="UP001249851"/>
    </source>
</evidence>
<dbReference type="InterPro" id="IPR000169">
    <property type="entry name" value="Pept_cys_AS"/>
</dbReference>
<keyword evidence="5" id="KW-0645">Protease</keyword>
<accession>A0AAD9R481</accession>
<evidence type="ECO:0000256" key="13">
    <source>
        <dbReference type="SAM" id="SignalP"/>
    </source>
</evidence>
<feature type="chain" id="PRO_5041951024" description="Dipeptidyl peptidase 1" evidence="13">
    <location>
        <begin position="23"/>
        <end position="457"/>
    </location>
</feature>
<evidence type="ECO:0000256" key="8">
    <source>
        <dbReference type="ARBA" id="ARBA00029762"/>
    </source>
</evidence>
<dbReference type="Proteomes" id="UP001249851">
    <property type="component" value="Unassembled WGS sequence"/>
</dbReference>
<dbReference type="SUPFAM" id="SSF75001">
    <property type="entry name" value="Dipeptidyl peptidase I (cathepsin C), exclusion domain"/>
    <property type="match status" value="1"/>
</dbReference>
<dbReference type="PROSITE" id="PS00139">
    <property type="entry name" value="THIOL_PROTEASE_CYS"/>
    <property type="match status" value="1"/>
</dbReference>
<dbReference type="GO" id="GO:0008234">
    <property type="term" value="F:cysteine-type peptidase activity"/>
    <property type="evidence" value="ECO:0007669"/>
    <property type="project" value="UniProtKB-KW"/>
</dbReference>
<comment type="similarity">
    <text evidence="2">Belongs to the peptidase C1 family.</text>
</comment>
<dbReference type="PANTHER" id="PTHR12411">
    <property type="entry name" value="CYSTEINE PROTEASE FAMILY C1-RELATED"/>
    <property type="match status" value="1"/>
</dbReference>
<keyword evidence="6" id="KW-0378">Hydrolase</keyword>
<evidence type="ECO:0000256" key="11">
    <source>
        <dbReference type="ARBA" id="ARBA00032961"/>
    </source>
</evidence>
<dbReference type="Gene3D" id="2.40.128.80">
    <property type="entry name" value="Cathepsin C, exclusion domain"/>
    <property type="match status" value="1"/>
</dbReference>
<evidence type="ECO:0000313" key="15">
    <source>
        <dbReference type="EMBL" id="KAK2572543.1"/>
    </source>
</evidence>
<dbReference type="AlphaFoldDB" id="A0AAD9R481"/>
<evidence type="ECO:0000256" key="12">
    <source>
        <dbReference type="ARBA" id="ARBA00045556"/>
    </source>
</evidence>
<dbReference type="GO" id="GO:0006508">
    <property type="term" value="P:proteolysis"/>
    <property type="evidence" value="ECO:0007669"/>
    <property type="project" value="UniProtKB-KW"/>
</dbReference>
<evidence type="ECO:0000256" key="9">
    <source>
        <dbReference type="ARBA" id="ARBA00029779"/>
    </source>
</evidence>
<protein>
    <recommendedName>
        <fullName evidence="4">Dipeptidyl peptidase 1</fullName>
    </recommendedName>
    <alternativeName>
        <fullName evidence="9">Cathepsin C</fullName>
    </alternativeName>
    <alternativeName>
        <fullName evidence="8">Cathepsin J</fullName>
    </alternativeName>
    <alternativeName>
        <fullName evidence="11">Dipeptidyl peptidase I</fullName>
    </alternativeName>
    <alternativeName>
        <fullName evidence="10">Dipeptidyl transferase</fullName>
    </alternativeName>
</protein>
<sequence>MEFPVFVSLLFLQLFLCSDVRADTPANCTYEDVRGTWLFSIGKGGNDNTINCSLDFQVVSKLKVQLLFPDVAVDSDGNVGFWTMIYNQGFEVQINGSKYFAFSAYTKSGKEVTSYCDKTLTGWSHEAAALKPSNWACYKGQKLSKVPPKKQSLRVFTYFFENRRFMPNYKFIDEINSAQQSWKAGVYADYSRMTMAQMMFRAGGPKKFDFPQAREVTEEDLLAAKALPKEFDWRNVGGKNYLSPVRNQGNCGSCYAFATMAMFESRIRVLTNNTQTPVLSTQDIVSCSEYSQGCDGGFAYLISKYAEDFGLVQEQCFPYMGHDAPCQEKKCVRQFGTGYHYVGGFYGACNEVLMRLELVNNGPIAVGFEVYNDFFNYKSGIYHHTGKVWTGNSSPPQSLKTDALHLQVGLSSRKVPGYWVNGQIQPIPAHQSCCIGRWIWSRSEDWGEVLDCEEQLG</sequence>
<feature type="domain" description="Peptidase C1A papain C-terminal" evidence="14">
    <location>
        <begin position="227"/>
        <end position="397"/>
    </location>
</feature>
<dbReference type="InterPro" id="IPR014882">
    <property type="entry name" value="CathepsinC_exc"/>
</dbReference>
<proteinExistence type="inferred from homology"/>
<evidence type="ECO:0000256" key="7">
    <source>
        <dbReference type="ARBA" id="ARBA00022807"/>
    </source>
</evidence>
<name>A0AAD9R481_ACRCE</name>
<organism evidence="15 16">
    <name type="scientific">Acropora cervicornis</name>
    <name type="common">Staghorn coral</name>
    <dbReference type="NCBI Taxonomy" id="6130"/>
    <lineage>
        <taxon>Eukaryota</taxon>
        <taxon>Metazoa</taxon>
        <taxon>Cnidaria</taxon>
        <taxon>Anthozoa</taxon>
        <taxon>Hexacorallia</taxon>
        <taxon>Scleractinia</taxon>
        <taxon>Astrocoeniina</taxon>
        <taxon>Acroporidae</taxon>
        <taxon>Acropora</taxon>
    </lineage>
</organism>
<dbReference type="SUPFAM" id="SSF54001">
    <property type="entry name" value="Cysteine proteinases"/>
    <property type="match status" value="1"/>
</dbReference>
<comment type="subunit">
    <text evidence="3">Tetramer of heterotrimers consisting of exclusion domain, heavy- and light chains.</text>
</comment>
<dbReference type="Pfam" id="PF00112">
    <property type="entry name" value="Peptidase_C1"/>
    <property type="match status" value="1"/>
</dbReference>
<dbReference type="FunFam" id="2.40.128.80:FF:000003">
    <property type="entry name" value="Cathepsin C"/>
    <property type="match status" value="1"/>
</dbReference>
<keyword evidence="13" id="KW-0732">Signal</keyword>
<comment type="function">
    <text evidence="12">Thiol protease. Has dipeptidylpeptidase activity. Active against a broad range of dipeptide substrates composed of both polar and hydrophobic amino acids. Proline cannot occupy the P1 position and arginine cannot occupy the P2 position of the substrate. Can act as both an exopeptidase and endopeptidase. Activates serine proteases such as elastase, cathepsin G and granzymes A and B.</text>
</comment>
<dbReference type="InterPro" id="IPR036496">
    <property type="entry name" value="CathepsinC_exc_dom_sf"/>
</dbReference>
<dbReference type="Pfam" id="PF08773">
    <property type="entry name" value="CathepsinC_exc"/>
    <property type="match status" value="1"/>
</dbReference>
<evidence type="ECO:0000256" key="6">
    <source>
        <dbReference type="ARBA" id="ARBA00022801"/>
    </source>
</evidence>
<reference evidence="15" key="2">
    <citation type="journal article" date="2023" name="Science">
        <title>Genomic signatures of disease resistance in endangered staghorn corals.</title>
        <authorList>
            <person name="Vollmer S.V."/>
            <person name="Selwyn J.D."/>
            <person name="Despard B.A."/>
            <person name="Roesel C.L."/>
        </authorList>
    </citation>
    <scope>NUCLEOTIDE SEQUENCE</scope>
    <source>
        <strain evidence="15">K2</strain>
    </source>
</reference>
<evidence type="ECO:0000256" key="1">
    <source>
        <dbReference type="ARBA" id="ARBA00001923"/>
    </source>
</evidence>
<dbReference type="InterPro" id="IPR013128">
    <property type="entry name" value="Peptidase_C1A"/>
</dbReference>
<reference evidence="15" key="1">
    <citation type="journal article" date="2023" name="G3 (Bethesda)">
        <title>Whole genome assembly and annotation of the endangered Caribbean coral Acropora cervicornis.</title>
        <authorList>
            <person name="Selwyn J.D."/>
            <person name="Vollmer S.V."/>
        </authorList>
    </citation>
    <scope>NUCLEOTIDE SEQUENCE</scope>
    <source>
        <strain evidence="15">K2</strain>
    </source>
</reference>
<evidence type="ECO:0000256" key="4">
    <source>
        <dbReference type="ARBA" id="ARBA00014709"/>
    </source>
</evidence>